<keyword evidence="3" id="KW-1185">Reference proteome</keyword>
<dbReference type="AlphaFoldDB" id="A0A0D0AKW7"/>
<dbReference type="HOGENOM" id="CLU_067610_0_0_1"/>
<dbReference type="EMBL" id="KN834880">
    <property type="protein sequence ID" value="KIK50885.1"/>
    <property type="molecule type" value="Genomic_DNA"/>
</dbReference>
<reference evidence="2 3" key="1">
    <citation type="submission" date="2014-04" db="EMBL/GenBank/DDBJ databases">
        <title>Evolutionary Origins and Diversification of the Mycorrhizal Mutualists.</title>
        <authorList>
            <consortium name="DOE Joint Genome Institute"/>
            <consortium name="Mycorrhizal Genomics Consortium"/>
            <person name="Kohler A."/>
            <person name="Kuo A."/>
            <person name="Nagy L.G."/>
            <person name="Floudas D."/>
            <person name="Copeland A."/>
            <person name="Barry K.W."/>
            <person name="Cichocki N."/>
            <person name="Veneault-Fourrey C."/>
            <person name="LaButti K."/>
            <person name="Lindquist E.A."/>
            <person name="Lipzen A."/>
            <person name="Lundell T."/>
            <person name="Morin E."/>
            <person name="Murat C."/>
            <person name="Riley R."/>
            <person name="Ohm R."/>
            <person name="Sun H."/>
            <person name="Tunlid A."/>
            <person name="Henrissat B."/>
            <person name="Grigoriev I.V."/>
            <person name="Hibbett D.S."/>
            <person name="Martin F."/>
        </authorList>
    </citation>
    <scope>NUCLEOTIDE SEQUENCE [LARGE SCALE GENOMIC DNA]</scope>
    <source>
        <strain evidence="2 3">FD-317 M1</strain>
    </source>
</reference>
<name>A0A0D0AKW7_9AGAR</name>
<gene>
    <name evidence="2" type="ORF">GYMLUDRAFT_252547</name>
</gene>
<dbReference type="Proteomes" id="UP000053593">
    <property type="component" value="Unassembled WGS sequence"/>
</dbReference>
<evidence type="ECO:0000313" key="2">
    <source>
        <dbReference type="EMBL" id="KIK50885.1"/>
    </source>
</evidence>
<dbReference type="OrthoDB" id="3254233at2759"/>
<evidence type="ECO:0000313" key="3">
    <source>
        <dbReference type="Proteomes" id="UP000053593"/>
    </source>
</evidence>
<feature type="compositionally biased region" description="Polar residues" evidence="1">
    <location>
        <begin position="36"/>
        <end position="51"/>
    </location>
</feature>
<evidence type="ECO:0000256" key="1">
    <source>
        <dbReference type="SAM" id="MobiDB-lite"/>
    </source>
</evidence>
<sequence length="265" mass="29552">MRSVLGARGTMYAGYAGSWATPETGVSPREQKAQSRESGPTECTTSPTEQQGEGVPEPFQVSNFWKATVSYVEVLEGSEELLEMTEESEFGLVDEGKRVEAIESHLSKYLRGIGVKRGEGIVYSRTAGFTEVNELLLHLPVEEFNSVTWETIQLNAHLFSVDTPIKQEELHALLTDHPNPPFILSVITALCKGFSLWATTRSDPSFPTMWDNTWAPLHLDRERNFVDEQCEKEIALGRHSPVFSPDLLPGMYSTPVIAVLKPHFV</sequence>
<feature type="region of interest" description="Disordered" evidence="1">
    <location>
        <begin position="17"/>
        <end position="57"/>
    </location>
</feature>
<proteinExistence type="predicted"/>
<protein>
    <submittedName>
        <fullName evidence="2">Uncharacterized protein</fullName>
    </submittedName>
</protein>
<organism evidence="2 3">
    <name type="scientific">Collybiopsis luxurians FD-317 M1</name>
    <dbReference type="NCBI Taxonomy" id="944289"/>
    <lineage>
        <taxon>Eukaryota</taxon>
        <taxon>Fungi</taxon>
        <taxon>Dikarya</taxon>
        <taxon>Basidiomycota</taxon>
        <taxon>Agaricomycotina</taxon>
        <taxon>Agaricomycetes</taxon>
        <taxon>Agaricomycetidae</taxon>
        <taxon>Agaricales</taxon>
        <taxon>Marasmiineae</taxon>
        <taxon>Omphalotaceae</taxon>
        <taxon>Collybiopsis</taxon>
        <taxon>Collybiopsis luxurians</taxon>
    </lineage>
</organism>
<accession>A0A0D0AKW7</accession>